<evidence type="ECO:0008006" key="3">
    <source>
        <dbReference type="Google" id="ProtNLM"/>
    </source>
</evidence>
<accession>A0AAF1JYG6</accession>
<proteinExistence type="predicted"/>
<reference evidence="1" key="1">
    <citation type="submission" date="2020-01" db="EMBL/GenBank/DDBJ databases">
        <authorList>
            <person name="Rat A."/>
        </authorList>
    </citation>
    <scope>NUCLEOTIDE SEQUENCE</scope>
    <source>
        <strain evidence="1">LMG 28251</strain>
    </source>
</reference>
<dbReference type="AlphaFoldDB" id="A0AAF1JYG6"/>
<protein>
    <recommendedName>
        <fullName evidence="3">Lipoprotein</fullName>
    </recommendedName>
</protein>
<gene>
    <name evidence="1" type="ORF">GXW79_17920</name>
</gene>
<dbReference type="PROSITE" id="PS51257">
    <property type="entry name" value="PROKAR_LIPOPROTEIN"/>
    <property type="match status" value="1"/>
</dbReference>
<organism evidence="1 2">
    <name type="scientific">Plastoroseomonas arctica</name>
    <dbReference type="NCBI Taxonomy" id="1509237"/>
    <lineage>
        <taxon>Bacteria</taxon>
        <taxon>Pseudomonadati</taxon>
        <taxon>Pseudomonadota</taxon>
        <taxon>Alphaproteobacteria</taxon>
        <taxon>Acetobacterales</taxon>
        <taxon>Acetobacteraceae</taxon>
        <taxon>Plastoroseomonas</taxon>
    </lineage>
</organism>
<dbReference type="EMBL" id="JAAEDH010000024">
    <property type="protein sequence ID" value="MBR0656959.1"/>
    <property type="molecule type" value="Genomic_DNA"/>
</dbReference>
<keyword evidence="2" id="KW-1185">Reference proteome</keyword>
<dbReference type="RefSeq" id="WP_211875827.1">
    <property type="nucleotide sequence ID" value="NZ_JAAEDH010000024.1"/>
</dbReference>
<evidence type="ECO:0000313" key="1">
    <source>
        <dbReference type="EMBL" id="MBR0656959.1"/>
    </source>
</evidence>
<reference evidence="1" key="2">
    <citation type="journal article" date="2021" name="Syst. Appl. Microbiol.">
        <title>Roseomonas hellenica sp. nov., isolated from roots of wild-growing Alkanna tinctoria.</title>
        <authorList>
            <person name="Rat A."/>
            <person name="Naranjo H.D."/>
            <person name="Lebbe L."/>
            <person name="Cnockaert M."/>
            <person name="Krigas N."/>
            <person name="Grigoriadou K."/>
            <person name="Maloupa E."/>
            <person name="Willems A."/>
        </authorList>
    </citation>
    <scope>NUCLEOTIDE SEQUENCE</scope>
    <source>
        <strain evidence="1">LMG 28251</strain>
    </source>
</reference>
<name>A0AAF1JYG6_9PROT</name>
<evidence type="ECO:0000313" key="2">
    <source>
        <dbReference type="Proteomes" id="UP001196068"/>
    </source>
</evidence>
<sequence>MRRRAVFAGAALGPLILLGCNRLAPVYTVSEANFLGAAPLTRRGDQIRRAAIRLNWAVQDVRPGVMRATFNARRDQAVVEITYSRDRFSIQHLESSNLSFNGGQINRAYNGWVQDLERAIIAGSAA</sequence>
<dbReference type="Proteomes" id="UP001196068">
    <property type="component" value="Unassembled WGS sequence"/>
</dbReference>
<comment type="caution">
    <text evidence="1">The sequence shown here is derived from an EMBL/GenBank/DDBJ whole genome shotgun (WGS) entry which is preliminary data.</text>
</comment>